<dbReference type="Proteomes" id="UP001215280">
    <property type="component" value="Unassembled WGS sequence"/>
</dbReference>
<name>A0AAD7I836_9AGAR</name>
<evidence type="ECO:0000313" key="2">
    <source>
        <dbReference type="Proteomes" id="UP001215280"/>
    </source>
</evidence>
<protein>
    <submittedName>
        <fullName evidence="1">Uncharacterized protein</fullName>
    </submittedName>
</protein>
<proteinExistence type="predicted"/>
<organism evidence="1 2">
    <name type="scientific">Mycena maculata</name>
    <dbReference type="NCBI Taxonomy" id="230809"/>
    <lineage>
        <taxon>Eukaryota</taxon>
        <taxon>Fungi</taxon>
        <taxon>Dikarya</taxon>
        <taxon>Basidiomycota</taxon>
        <taxon>Agaricomycotina</taxon>
        <taxon>Agaricomycetes</taxon>
        <taxon>Agaricomycetidae</taxon>
        <taxon>Agaricales</taxon>
        <taxon>Marasmiineae</taxon>
        <taxon>Mycenaceae</taxon>
        <taxon>Mycena</taxon>
    </lineage>
</organism>
<sequence length="128" mass="13830">MPACSSTQCLTPLHYTELVGIRTLDYFLEMACVAGNVNGERNILFYYLIAGTSPKEHAHFNLLDKSTTNTSACSTLSPSCEDGSAHPVLQCAEADFESAGPADNMQMSGRFKICPISAWPADHGQIVK</sequence>
<gene>
    <name evidence="1" type="ORF">DFH07DRAFT_966605</name>
</gene>
<evidence type="ECO:0000313" key="1">
    <source>
        <dbReference type="EMBL" id="KAJ7737164.1"/>
    </source>
</evidence>
<accession>A0AAD7I836</accession>
<dbReference type="AlphaFoldDB" id="A0AAD7I836"/>
<dbReference type="EMBL" id="JARJLG010000145">
    <property type="protein sequence ID" value="KAJ7737164.1"/>
    <property type="molecule type" value="Genomic_DNA"/>
</dbReference>
<reference evidence="1" key="1">
    <citation type="submission" date="2023-03" db="EMBL/GenBank/DDBJ databases">
        <title>Massive genome expansion in bonnet fungi (Mycena s.s.) driven by repeated elements and novel gene families across ecological guilds.</title>
        <authorList>
            <consortium name="Lawrence Berkeley National Laboratory"/>
            <person name="Harder C.B."/>
            <person name="Miyauchi S."/>
            <person name="Viragh M."/>
            <person name="Kuo A."/>
            <person name="Thoen E."/>
            <person name="Andreopoulos B."/>
            <person name="Lu D."/>
            <person name="Skrede I."/>
            <person name="Drula E."/>
            <person name="Henrissat B."/>
            <person name="Morin E."/>
            <person name="Kohler A."/>
            <person name="Barry K."/>
            <person name="LaButti K."/>
            <person name="Morin E."/>
            <person name="Salamov A."/>
            <person name="Lipzen A."/>
            <person name="Mereny Z."/>
            <person name="Hegedus B."/>
            <person name="Baldrian P."/>
            <person name="Stursova M."/>
            <person name="Weitz H."/>
            <person name="Taylor A."/>
            <person name="Grigoriev I.V."/>
            <person name="Nagy L.G."/>
            <person name="Martin F."/>
            <person name="Kauserud H."/>
        </authorList>
    </citation>
    <scope>NUCLEOTIDE SEQUENCE</scope>
    <source>
        <strain evidence="1">CBHHK188m</strain>
    </source>
</reference>
<comment type="caution">
    <text evidence="1">The sequence shown here is derived from an EMBL/GenBank/DDBJ whole genome shotgun (WGS) entry which is preliminary data.</text>
</comment>
<keyword evidence="2" id="KW-1185">Reference proteome</keyword>